<dbReference type="PROSITE" id="PS00198">
    <property type="entry name" value="4FE4S_FER_1"/>
    <property type="match status" value="1"/>
</dbReference>
<evidence type="ECO:0000256" key="2">
    <source>
        <dbReference type="ARBA" id="ARBA00022490"/>
    </source>
</evidence>
<keyword evidence="2" id="KW-0963">Cytoplasm</keyword>
<dbReference type="PROSITE" id="PS51379">
    <property type="entry name" value="4FE4S_FER_2"/>
    <property type="match status" value="1"/>
</dbReference>
<evidence type="ECO:0000256" key="4">
    <source>
        <dbReference type="ARBA" id="ARBA00022785"/>
    </source>
</evidence>
<proteinExistence type="predicted"/>
<evidence type="ECO:0000256" key="5">
    <source>
        <dbReference type="ARBA" id="ARBA00023002"/>
    </source>
</evidence>
<evidence type="ECO:0000313" key="7">
    <source>
        <dbReference type="EMBL" id="QNO57836.1"/>
    </source>
</evidence>
<dbReference type="InterPro" id="IPR004453">
    <property type="entry name" value="QueG"/>
</dbReference>
<keyword evidence="1" id="KW-0004">4Fe-4S</keyword>
<keyword evidence="1" id="KW-0411">Iron-sulfur</keyword>
<gene>
    <name evidence="7" type="primary">queG</name>
    <name evidence="7" type="ORF">BICGGCBA_00022</name>
</gene>
<name>A0A7G9ZC52_9EURY</name>
<dbReference type="PANTHER" id="PTHR30002:SF4">
    <property type="entry name" value="EPOXYQUEUOSINE REDUCTASE"/>
    <property type="match status" value="1"/>
</dbReference>
<reference evidence="7" key="1">
    <citation type="submission" date="2020-06" db="EMBL/GenBank/DDBJ databases">
        <title>Unique genomic features of the anaerobic methanotrophic archaea.</title>
        <authorList>
            <person name="Chadwick G.L."/>
            <person name="Skennerton C.T."/>
            <person name="Laso-Perez R."/>
            <person name="Leu A.O."/>
            <person name="Speth D.R."/>
            <person name="Yu H."/>
            <person name="Morgan-Lang C."/>
            <person name="Hatzenpichler R."/>
            <person name="Goudeau D."/>
            <person name="Malmstrom R."/>
            <person name="Brazelton W.J."/>
            <person name="Woyke T."/>
            <person name="Hallam S.J."/>
            <person name="Tyson G.W."/>
            <person name="Wegener G."/>
            <person name="Boetius A."/>
            <person name="Orphan V."/>
        </authorList>
    </citation>
    <scope>NUCLEOTIDE SEQUENCE</scope>
</reference>
<evidence type="ECO:0000259" key="6">
    <source>
        <dbReference type="PROSITE" id="PS51379"/>
    </source>
</evidence>
<keyword evidence="1" id="KW-0408">Iron</keyword>
<dbReference type="InterPro" id="IPR013542">
    <property type="entry name" value="QueG_DUF1730"/>
</dbReference>
<dbReference type="GO" id="GO:0008616">
    <property type="term" value="P:tRNA queuosine(34) biosynthetic process"/>
    <property type="evidence" value="ECO:0007669"/>
    <property type="project" value="UniProtKB-KW"/>
</dbReference>
<dbReference type="EMBL" id="MT631703">
    <property type="protein sequence ID" value="QNO57836.1"/>
    <property type="molecule type" value="Genomic_DNA"/>
</dbReference>
<dbReference type="Pfam" id="PF13484">
    <property type="entry name" value="Fer4_16"/>
    <property type="match status" value="1"/>
</dbReference>
<keyword evidence="5 7" id="KW-0560">Oxidoreductase</keyword>
<protein>
    <submittedName>
        <fullName evidence="7">Epoxyqueuosine reductase</fullName>
        <ecNumber evidence="7">1.17.99.6</ecNumber>
    </submittedName>
</protein>
<evidence type="ECO:0000256" key="1">
    <source>
        <dbReference type="ARBA" id="ARBA00022485"/>
    </source>
</evidence>
<dbReference type="Pfam" id="PF08331">
    <property type="entry name" value="QueG_DUF1730"/>
    <property type="match status" value="1"/>
</dbReference>
<dbReference type="AlphaFoldDB" id="A0A7G9ZC52"/>
<dbReference type="PANTHER" id="PTHR30002">
    <property type="entry name" value="EPOXYQUEUOSINE REDUCTASE"/>
    <property type="match status" value="1"/>
</dbReference>
<feature type="domain" description="4Fe-4S ferredoxin-type" evidence="6">
    <location>
        <begin position="173"/>
        <end position="202"/>
    </location>
</feature>
<accession>A0A7G9ZC52</accession>
<keyword evidence="1" id="KW-0479">Metal-binding</keyword>
<dbReference type="GO" id="GO:0052693">
    <property type="term" value="F:epoxyqueuosine reductase activity"/>
    <property type="evidence" value="ECO:0007669"/>
    <property type="project" value="UniProtKB-EC"/>
</dbReference>
<dbReference type="InterPro" id="IPR017900">
    <property type="entry name" value="4Fe4S_Fe_S_CS"/>
</dbReference>
<dbReference type="EC" id="1.17.99.6" evidence="7"/>
<organism evidence="7">
    <name type="scientific">Candidatus Methanophaga sp. ANME-1 ERB7</name>
    <dbReference type="NCBI Taxonomy" id="2759913"/>
    <lineage>
        <taxon>Archaea</taxon>
        <taxon>Methanobacteriati</taxon>
        <taxon>Methanobacteriota</taxon>
        <taxon>Stenosarchaea group</taxon>
        <taxon>Methanomicrobia</taxon>
        <taxon>Candidatus Methanophagales</taxon>
        <taxon>Candidatus Methanophagaceae</taxon>
        <taxon>Candidatus Methanophaga</taxon>
    </lineage>
</organism>
<dbReference type="GO" id="GO:0051539">
    <property type="term" value="F:4 iron, 4 sulfur cluster binding"/>
    <property type="evidence" value="ECO:0007669"/>
    <property type="project" value="UniProtKB-KW"/>
</dbReference>
<sequence length="294" mass="32980">MNQVFIHKAKELGFIAVGFSRPTTPLYFDFFCHWLKEIEIGNMNYLKRNIDIRRDPTRLLKGLKTVISLAYPYPVSKPSTPDGYTTSRYSTPQEEDYHLRLRRLGKQLCAFITEIFPESRSRVCVDSAPILERSFAVMSGIGFIGKNNMLIVPGYGSYCFLVEILTTAQFPISSIEGQENRCGSCTKCIDMCPTGALKAPFYIDVSQCLSYLTIEAKDTIDKETGGRMGNTFFGCDVCQEVCPFNKGEPSVVILPSTKEILAMTNVDFKKLFGKTAFERAGSEKLKKNIKAILA</sequence>
<dbReference type="InterPro" id="IPR017896">
    <property type="entry name" value="4Fe4S_Fe-S-bd"/>
</dbReference>
<dbReference type="SUPFAM" id="SSF46548">
    <property type="entry name" value="alpha-helical ferredoxin"/>
    <property type="match status" value="1"/>
</dbReference>
<dbReference type="NCBIfam" id="TIGR00276">
    <property type="entry name" value="tRNA epoxyqueuosine(34) reductase QueG"/>
    <property type="match status" value="1"/>
</dbReference>
<dbReference type="Gene3D" id="3.30.70.20">
    <property type="match status" value="1"/>
</dbReference>
<evidence type="ECO:0000256" key="3">
    <source>
        <dbReference type="ARBA" id="ARBA00022694"/>
    </source>
</evidence>
<keyword evidence="4" id="KW-0671">Queuosine biosynthesis</keyword>
<keyword evidence="3" id="KW-0819">tRNA processing</keyword>